<keyword evidence="5 6" id="KW-0520">NAD</keyword>
<feature type="domain" description="NADH-quinone oxidoreductase subunit D" evidence="7">
    <location>
        <begin position="146"/>
        <end position="312"/>
    </location>
</feature>
<evidence type="ECO:0000256" key="4">
    <source>
        <dbReference type="ARBA" id="ARBA00022967"/>
    </source>
</evidence>
<dbReference type="PANTHER" id="PTHR11993:SF10">
    <property type="entry name" value="NADH DEHYDROGENASE [UBIQUINONE] IRON-SULFUR PROTEIN 2, MITOCHONDRIAL"/>
    <property type="match status" value="1"/>
</dbReference>
<sequence>MDRTVTVGIGAATEHLGVDHVVDLGPLHPSAHGAMRLRLGLAGTGPGAVITSAVPLVGHLHRGAEKLFEVRDYRQVMALANRHDWWAAVANEVLVAHAVERMTGITVPARAVRLRVLLCELGRAMAHLAFLTPLTRTVGGAHTEATTAAVSAREAVQQVLEEASGGRIHLVANRIGGLREDVPAGWTERVAAALEVVTAALVAVRQATVEDAGFVARHRGVGVLAHRDAVALGVTGPAGRASGVDLDLRRDDPAEGYAELGVRPVLGSTGDALARVQGQVAEVALAVELVARCLLDVPDGPVNVRLPGTVAPGEGSVHVWGEAPLGVAGVHLVSRGERTPWRLRLRTASFSNVQALAVLLPGTPLELLPVALGSFAVVVGDIDR</sequence>
<keyword evidence="9" id="KW-1185">Reference proteome</keyword>
<keyword evidence="2 6" id="KW-0813">Transport</keyword>
<protein>
    <recommendedName>
        <fullName evidence="7">NADH-quinone oxidoreductase subunit D domain-containing protein</fullName>
    </recommendedName>
</protein>
<evidence type="ECO:0000259" key="7">
    <source>
        <dbReference type="Pfam" id="PF00346"/>
    </source>
</evidence>
<dbReference type="InterPro" id="IPR001135">
    <property type="entry name" value="NADH_Q_OxRdtase_suD"/>
</dbReference>
<dbReference type="Pfam" id="PF00346">
    <property type="entry name" value="Complex1_49kDa"/>
    <property type="match status" value="1"/>
</dbReference>
<name>A0ABY6NYJ7_9NOCA</name>
<dbReference type="SUPFAM" id="SSF56762">
    <property type="entry name" value="HydB/Nqo4-like"/>
    <property type="match status" value="1"/>
</dbReference>
<keyword evidence="3" id="KW-0874">Quinone</keyword>
<proteinExistence type="inferred from homology"/>
<accession>A0ABY6NYJ7</accession>
<reference evidence="8" key="1">
    <citation type="submission" date="2022-10" db="EMBL/GenBank/DDBJ databases">
        <title>Rhodococcus sp.75.</title>
        <authorList>
            <person name="Sun M."/>
        </authorList>
    </citation>
    <scope>NUCLEOTIDE SEQUENCE</scope>
    <source>
        <strain evidence="8">75</strain>
    </source>
</reference>
<dbReference type="RefSeq" id="WP_265382528.1">
    <property type="nucleotide sequence ID" value="NZ_CP110615.1"/>
</dbReference>
<gene>
    <name evidence="8" type="ORF">RHODO2019_14930</name>
</gene>
<keyword evidence="4 6" id="KW-1278">Translocase</keyword>
<organism evidence="8 9">
    <name type="scientific">Rhodococcus antarcticus</name>
    <dbReference type="NCBI Taxonomy" id="2987751"/>
    <lineage>
        <taxon>Bacteria</taxon>
        <taxon>Bacillati</taxon>
        <taxon>Actinomycetota</taxon>
        <taxon>Actinomycetes</taxon>
        <taxon>Mycobacteriales</taxon>
        <taxon>Nocardiaceae</taxon>
        <taxon>Rhodococcus</taxon>
    </lineage>
</organism>
<dbReference type="PANTHER" id="PTHR11993">
    <property type="entry name" value="NADH-UBIQUINONE OXIDOREDUCTASE 49 KDA SUBUNIT"/>
    <property type="match status" value="1"/>
</dbReference>
<dbReference type="EMBL" id="CP110615">
    <property type="protein sequence ID" value="UZJ24421.1"/>
    <property type="molecule type" value="Genomic_DNA"/>
</dbReference>
<dbReference type="Proteomes" id="UP001164965">
    <property type="component" value="Chromosome"/>
</dbReference>
<dbReference type="InterPro" id="IPR029014">
    <property type="entry name" value="NiFe-Hase_large"/>
</dbReference>
<evidence type="ECO:0000313" key="8">
    <source>
        <dbReference type="EMBL" id="UZJ24421.1"/>
    </source>
</evidence>
<evidence type="ECO:0000256" key="1">
    <source>
        <dbReference type="ARBA" id="ARBA00005769"/>
    </source>
</evidence>
<evidence type="ECO:0000256" key="3">
    <source>
        <dbReference type="ARBA" id="ARBA00022719"/>
    </source>
</evidence>
<evidence type="ECO:0000256" key="5">
    <source>
        <dbReference type="ARBA" id="ARBA00023027"/>
    </source>
</evidence>
<dbReference type="InterPro" id="IPR022885">
    <property type="entry name" value="NDH1_su_D/H"/>
</dbReference>
<evidence type="ECO:0000256" key="2">
    <source>
        <dbReference type="ARBA" id="ARBA00022448"/>
    </source>
</evidence>
<evidence type="ECO:0000313" key="9">
    <source>
        <dbReference type="Proteomes" id="UP001164965"/>
    </source>
</evidence>
<dbReference type="InterPro" id="IPR014029">
    <property type="entry name" value="NADH_UbQ_OxRdtase_49kDa_CS"/>
</dbReference>
<evidence type="ECO:0000256" key="6">
    <source>
        <dbReference type="RuleBase" id="RU003685"/>
    </source>
</evidence>
<dbReference type="PROSITE" id="PS00535">
    <property type="entry name" value="COMPLEX1_49K"/>
    <property type="match status" value="1"/>
</dbReference>
<dbReference type="Gene3D" id="1.10.645.10">
    <property type="entry name" value="Cytochrome-c3 Hydrogenase, chain B"/>
    <property type="match status" value="1"/>
</dbReference>
<comment type="similarity">
    <text evidence="1 6">Belongs to the complex I 49 kDa subunit family.</text>
</comment>